<sequence>MVAVYIDAAGDVRSAGSDRIVAPAGTTPREARMRAALWAAAADALQNPATAGTERRAARGPRAEGMQAVAAPTPITAAPSYARTVPEAREVLAVIDVDQLRVETEQSLALLAEHQEGIR</sequence>
<organism evidence="2 3">
    <name type="scientific">Dietzia maris</name>
    <dbReference type="NCBI Taxonomy" id="37915"/>
    <lineage>
        <taxon>Bacteria</taxon>
        <taxon>Bacillati</taxon>
        <taxon>Actinomycetota</taxon>
        <taxon>Actinomycetes</taxon>
        <taxon>Mycobacteriales</taxon>
        <taxon>Dietziaceae</taxon>
        <taxon>Dietzia</taxon>
    </lineage>
</organism>
<dbReference type="RefSeq" id="WP_317470760.1">
    <property type="nucleotide sequence ID" value="NZ_JAWLKJ010000003.1"/>
</dbReference>
<evidence type="ECO:0000256" key="1">
    <source>
        <dbReference type="SAM" id="MobiDB-lite"/>
    </source>
</evidence>
<evidence type="ECO:0000313" key="3">
    <source>
        <dbReference type="Proteomes" id="UP001185873"/>
    </source>
</evidence>
<proteinExistence type="predicted"/>
<evidence type="ECO:0000313" key="2">
    <source>
        <dbReference type="EMBL" id="MDV6300226.1"/>
    </source>
</evidence>
<feature type="region of interest" description="Disordered" evidence="1">
    <location>
        <begin position="47"/>
        <end position="71"/>
    </location>
</feature>
<dbReference type="EMBL" id="JAWLKJ010000003">
    <property type="protein sequence ID" value="MDV6300226.1"/>
    <property type="molecule type" value="Genomic_DNA"/>
</dbReference>
<comment type="caution">
    <text evidence="2">The sequence shown here is derived from an EMBL/GenBank/DDBJ whole genome shotgun (WGS) entry which is preliminary data.</text>
</comment>
<accession>A0AAE4QXP1</accession>
<dbReference type="Proteomes" id="UP001185873">
    <property type="component" value="Unassembled WGS sequence"/>
</dbReference>
<protein>
    <submittedName>
        <fullName evidence="2">Uncharacterized protein</fullName>
    </submittedName>
</protein>
<reference evidence="2" key="1">
    <citation type="submission" date="2023-10" db="EMBL/GenBank/DDBJ databases">
        <title>Development of a sustainable strategy for remediation of hydrocarbon-contaminated territories based on the waste exchange concept.</title>
        <authorList>
            <person name="Krivoruchko A."/>
        </authorList>
    </citation>
    <scope>NUCLEOTIDE SEQUENCE</scope>
    <source>
        <strain evidence="2">IEGM 1175</strain>
    </source>
</reference>
<gene>
    <name evidence="2" type="ORF">R3P82_14055</name>
</gene>
<dbReference type="AlphaFoldDB" id="A0AAE4QXP1"/>
<name>A0AAE4QXP1_9ACTN</name>